<dbReference type="EMBL" id="UOFU01000018">
    <property type="protein sequence ID" value="VAW93180.1"/>
    <property type="molecule type" value="Genomic_DNA"/>
</dbReference>
<protein>
    <recommendedName>
        <fullName evidence="1">RES domain-containing protein</fullName>
    </recommendedName>
</protein>
<accession>A0A3B0ZVE6</accession>
<name>A0A3B0ZVE6_9ZZZZ</name>
<organism evidence="2">
    <name type="scientific">hydrothermal vent metagenome</name>
    <dbReference type="NCBI Taxonomy" id="652676"/>
    <lineage>
        <taxon>unclassified sequences</taxon>
        <taxon>metagenomes</taxon>
        <taxon>ecological metagenomes</taxon>
    </lineage>
</organism>
<dbReference type="Pfam" id="PF08808">
    <property type="entry name" value="RES"/>
    <property type="match status" value="1"/>
</dbReference>
<reference evidence="2" key="1">
    <citation type="submission" date="2018-06" db="EMBL/GenBank/DDBJ databases">
        <authorList>
            <person name="Zhirakovskaya E."/>
        </authorList>
    </citation>
    <scope>NUCLEOTIDE SEQUENCE</scope>
</reference>
<dbReference type="AlphaFoldDB" id="A0A3B0ZVE6"/>
<dbReference type="InterPro" id="IPR014914">
    <property type="entry name" value="RES_dom"/>
</dbReference>
<sequence>MIHAWRIIKAKHKNKAFSGEGSLYASGRWHNQMVPMVYCSDSLALAALETFVHIGENGKQIKFVSFEIHIPPSLILDVENIDTLPKRWRKEPPGAITKKIGSQWIQSSTSVVLSVPSCIIPTERNYLLNPHHPDFDKVLKKEPVHISFDARMWK</sequence>
<evidence type="ECO:0000259" key="1">
    <source>
        <dbReference type="SMART" id="SM00953"/>
    </source>
</evidence>
<evidence type="ECO:0000313" key="2">
    <source>
        <dbReference type="EMBL" id="VAW93180.1"/>
    </source>
</evidence>
<gene>
    <name evidence="2" type="ORF">MNBD_GAMMA20-596</name>
</gene>
<feature type="domain" description="RES" evidence="1">
    <location>
        <begin position="16"/>
        <end position="142"/>
    </location>
</feature>
<dbReference type="SMART" id="SM00953">
    <property type="entry name" value="RES"/>
    <property type="match status" value="1"/>
</dbReference>
<proteinExistence type="predicted"/>